<gene>
    <name evidence="2" type="primary">Vigan.01G312700</name>
    <name evidence="2" type="ORF">VIGAN_01312700</name>
</gene>
<organism evidence="2 3">
    <name type="scientific">Vigna angularis var. angularis</name>
    <dbReference type="NCBI Taxonomy" id="157739"/>
    <lineage>
        <taxon>Eukaryota</taxon>
        <taxon>Viridiplantae</taxon>
        <taxon>Streptophyta</taxon>
        <taxon>Embryophyta</taxon>
        <taxon>Tracheophyta</taxon>
        <taxon>Spermatophyta</taxon>
        <taxon>Magnoliopsida</taxon>
        <taxon>eudicotyledons</taxon>
        <taxon>Gunneridae</taxon>
        <taxon>Pentapetalae</taxon>
        <taxon>rosids</taxon>
        <taxon>fabids</taxon>
        <taxon>Fabales</taxon>
        <taxon>Fabaceae</taxon>
        <taxon>Papilionoideae</taxon>
        <taxon>50 kb inversion clade</taxon>
        <taxon>NPAAA clade</taxon>
        <taxon>indigoferoid/millettioid clade</taxon>
        <taxon>Phaseoleae</taxon>
        <taxon>Vigna</taxon>
    </lineage>
</organism>
<proteinExistence type="predicted"/>
<evidence type="ECO:0000313" key="3">
    <source>
        <dbReference type="Proteomes" id="UP000291084"/>
    </source>
</evidence>
<feature type="compositionally biased region" description="Polar residues" evidence="1">
    <location>
        <begin position="30"/>
        <end position="41"/>
    </location>
</feature>
<keyword evidence="3" id="KW-1185">Reference proteome</keyword>
<accession>A0A0S3R3K5</accession>
<evidence type="ECO:0000313" key="2">
    <source>
        <dbReference type="EMBL" id="BAT75288.1"/>
    </source>
</evidence>
<evidence type="ECO:0000256" key="1">
    <source>
        <dbReference type="SAM" id="MobiDB-lite"/>
    </source>
</evidence>
<feature type="region of interest" description="Disordered" evidence="1">
    <location>
        <begin position="1"/>
        <end position="41"/>
    </location>
</feature>
<protein>
    <submittedName>
        <fullName evidence="2">Uncharacterized protein</fullName>
    </submittedName>
</protein>
<dbReference type="EMBL" id="AP015034">
    <property type="protein sequence ID" value="BAT75288.1"/>
    <property type="molecule type" value="Genomic_DNA"/>
</dbReference>
<dbReference type="AlphaFoldDB" id="A0A0S3R3K5"/>
<feature type="compositionally biased region" description="Polar residues" evidence="1">
    <location>
        <begin position="1"/>
        <end position="11"/>
    </location>
</feature>
<name>A0A0S3R3K5_PHAAN</name>
<sequence>MNQKTRSSSHGQHLLRTTCIRNRDQRKANSRNSPRTPNQTLRRTLSANFIYLSSPHHTVTLESTPRHNLSHFVPIASFHQRRRTSRSSLRKP</sequence>
<reference evidence="2 3" key="1">
    <citation type="journal article" date="2015" name="Sci. Rep.">
        <title>The power of single molecule real-time sequencing technology in the de novo assembly of a eukaryotic genome.</title>
        <authorList>
            <person name="Sakai H."/>
            <person name="Naito K."/>
            <person name="Ogiso-Tanaka E."/>
            <person name="Takahashi Y."/>
            <person name="Iseki K."/>
            <person name="Muto C."/>
            <person name="Satou K."/>
            <person name="Teruya K."/>
            <person name="Shiroma A."/>
            <person name="Shimoji M."/>
            <person name="Hirano T."/>
            <person name="Itoh T."/>
            <person name="Kaga A."/>
            <person name="Tomooka N."/>
        </authorList>
    </citation>
    <scope>NUCLEOTIDE SEQUENCE [LARGE SCALE GENOMIC DNA]</scope>
    <source>
        <strain evidence="3">cv. Shumari</strain>
    </source>
</reference>
<dbReference type="Proteomes" id="UP000291084">
    <property type="component" value="Chromosome 1"/>
</dbReference>